<dbReference type="PRINTS" id="PR00455">
    <property type="entry name" value="HTHTETR"/>
</dbReference>
<dbReference type="EMBL" id="BAABBV010000001">
    <property type="protein sequence ID" value="GAA4162158.1"/>
    <property type="molecule type" value="Genomic_DNA"/>
</dbReference>
<evidence type="ECO:0000256" key="4">
    <source>
        <dbReference type="PROSITE-ProRule" id="PRU00335"/>
    </source>
</evidence>
<dbReference type="RefSeq" id="WP_344791710.1">
    <property type="nucleotide sequence ID" value="NZ_BAABBV010000001.1"/>
</dbReference>
<keyword evidence="1" id="KW-0805">Transcription regulation</keyword>
<sequence>MTEARPGRGRPLAFDRDAVAATAIALFGERGYDAVSMDDIAQAAAVSRRNLFRHFASKAELIWDGFAPVMRARSEALQGAASLSPFAALERATLAGADALPDLAAARTRLRIIATHPELIAFGSGRMHTGSLALVEYLIGRGLAPLSARVLADGFTVAVFDAYLFWATETTDASPRPTLERALALLARLDDVTGH</sequence>
<dbReference type="Gene3D" id="1.10.10.60">
    <property type="entry name" value="Homeodomain-like"/>
    <property type="match status" value="1"/>
</dbReference>
<evidence type="ECO:0000256" key="1">
    <source>
        <dbReference type="ARBA" id="ARBA00023015"/>
    </source>
</evidence>
<accession>A0ABP7ZKV1</accession>
<dbReference type="Pfam" id="PF00440">
    <property type="entry name" value="TetR_N"/>
    <property type="match status" value="1"/>
</dbReference>
<proteinExistence type="predicted"/>
<dbReference type="InterPro" id="IPR023772">
    <property type="entry name" value="DNA-bd_HTH_TetR-type_CS"/>
</dbReference>
<dbReference type="SUPFAM" id="SSF46689">
    <property type="entry name" value="Homeodomain-like"/>
    <property type="match status" value="1"/>
</dbReference>
<keyword evidence="3" id="KW-0804">Transcription</keyword>
<dbReference type="InterPro" id="IPR001647">
    <property type="entry name" value="HTH_TetR"/>
</dbReference>
<feature type="domain" description="HTH tetR-type" evidence="5">
    <location>
        <begin position="13"/>
        <end position="73"/>
    </location>
</feature>
<name>A0ABP7ZKV1_9MICO</name>
<dbReference type="InterPro" id="IPR050109">
    <property type="entry name" value="HTH-type_TetR-like_transc_reg"/>
</dbReference>
<dbReference type="PROSITE" id="PS50977">
    <property type="entry name" value="HTH_TETR_2"/>
    <property type="match status" value="1"/>
</dbReference>
<organism evidence="6 7">
    <name type="scientific">Gryllotalpicola daejeonensis</name>
    <dbReference type="NCBI Taxonomy" id="993087"/>
    <lineage>
        <taxon>Bacteria</taxon>
        <taxon>Bacillati</taxon>
        <taxon>Actinomycetota</taxon>
        <taxon>Actinomycetes</taxon>
        <taxon>Micrococcales</taxon>
        <taxon>Microbacteriaceae</taxon>
        <taxon>Gryllotalpicola</taxon>
    </lineage>
</organism>
<dbReference type="InterPro" id="IPR009057">
    <property type="entry name" value="Homeodomain-like_sf"/>
</dbReference>
<evidence type="ECO:0000256" key="2">
    <source>
        <dbReference type="ARBA" id="ARBA00023125"/>
    </source>
</evidence>
<comment type="caution">
    <text evidence="6">The sequence shown here is derived from an EMBL/GenBank/DDBJ whole genome shotgun (WGS) entry which is preliminary data.</text>
</comment>
<keyword evidence="7" id="KW-1185">Reference proteome</keyword>
<dbReference type="Proteomes" id="UP001415169">
    <property type="component" value="Unassembled WGS sequence"/>
</dbReference>
<dbReference type="Gene3D" id="1.10.357.10">
    <property type="entry name" value="Tetracycline Repressor, domain 2"/>
    <property type="match status" value="1"/>
</dbReference>
<dbReference type="PANTHER" id="PTHR30055:SF238">
    <property type="entry name" value="MYCOFACTOCIN BIOSYNTHESIS TRANSCRIPTIONAL REGULATOR MFTR-RELATED"/>
    <property type="match status" value="1"/>
</dbReference>
<evidence type="ECO:0000313" key="6">
    <source>
        <dbReference type="EMBL" id="GAA4162158.1"/>
    </source>
</evidence>
<dbReference type="PROSITE" id="PS01081">
    <property type="entry name" value="HTH_TETR_1"/>
    <property type="match status" value="1"/>
</dbReference>
<evidence type="ECO:0000313" key="7">
    <source>
        <dbReference type="Proteomes" id="UP001415169"/>
    </source>
</evidence>
<keyword evidence="2 4" id="KW-0238">DNA-binding</keyword>
<protein>
    <submittedName>
        <fullName evidence="6">TetR/AcrR family transcriptional regulator</fullName>
    </submittedName>
</protein>
<gene>
    <name evidence="6" type="ORF">GCM10022286_20790</name>
</gene>
<feature type="DNA-binding region" description="H-T-H motif" evidence="4">
    <location>
        <begin position="36"/>
        <end position="55"/>
    </location>
</feature>
<evidence type="ECO:0000259" key="5">
    <source>
        <dbReference type="PROSITE" id="PS50977"/>
    </source>
</evidence>
<reference evidence="6" key="2">
    <citation type="submission" date="2023-12" db="EMBL/GenBank/DDBJ databases">
        <authorList>
            <person name="Sun Q."/>
            <person name="Inoue M."/>
        </authorList>
    </citation>
    <scope>NUCLEOTIDE SEQUENCE</scope>
    <source>
        <strain evidence="6">JCM 17590</strain>
    </source>
</reference>
<dbReference type="PANTHER" id="PTHR30055">
    <property type="entry name" value="HTH-TYPE TRANSCRIPTIONAL REGULATOR RUTR"/>
    <property type="match status" value="1"/>
</dbReference>
<evidence type="ECO:0000256" key="3">
    <source>
        <dbReference type="ARBA" id="ARBA00023163"/>
    </source>
</evidence>
<reference evidence="6" key="1">
    <citation type="journal article" date="2014" name="Int. J. Syst. Evol. Microbiol.">
        <title>Complete genome of a new Firmicutes species belonging to the dominant human colonic microbiota ('Ruminococcus bicirculans') reveals two chromosomes and a selective capacity to utilize plant glucans.</title>
        <authorList>
            <consortium name="NISC Comparative Sequencing Program"/>
            <person name="Wegmann U."/>
            <person name="Louis P."/>
            <person name="Goesmann A."/>
            <person name="Henrissat B."/>
            <person name="Duncan S.H."/>
            <person name="Flint H.J."/>
        </authorList>
    </citation>
    <scope>NUCLEOTIDE SEQUENCE</scope>
    <source>
        <strain evidence="6">JCM 17590</strain>
    </source>
</reference>